<keyword evidence="2" id="KW-0670">Pyruvate</keyword>
<reference evidence="2 3" key="1">
    <citation type="journal article" date="2015" name="Genome Announc.">
        <title>Expanding the biotechnology potential of lactobacilli through comparative genomics of 213 strains and associated genera.</title>
        <authorList>
            <person name="Sun Z."/>
            <person name="Harris H.M."/>
            <person name="McCann A."/>
            <person name="Guo C."/>
            <person name="Argimon S."/>
            <person name="Zhang W."/>
            <person name="Yang X."/>
            <person name="Jeffery I.B."/>
            <person name="Cooney J.C."/>
            <person name="Kagawa T.F."/>
            <person name="Liu W."/>
            <person name="Song Y."/>
            <person name="Salvetti E."/>
            <person name="Wrobel A."/>
            <person name="Rasinkangas P."/>
            <person name="Parkhill J."/>
            <person name="Rea M.C."/>
            <person name="O'Sullivan O."/>
            <person name="Ritari J."/>
            <person name="Douillard F.P."/>
            <person name="Paul Ross R."/>
            <person name="Yang R."/>
            <person name="Briner A.E."/>
            <person name="Felis G.E."/>
            <person name="de Vos W.M."/>
            <person name="Barrangou R."/>
            <person name="Klaenhammer T.R."/>
            <person name="Caufield P.W."/>
            <person name="Cui Y."/>
            <person name="Zhang H."/>
            <person name="O'Toole P.W."/>
        </authorList>
    </citation>
    <scope>NUCLEOTIDE SEQUENCE [LARGE SCALE GENOMIC DNA]</scope>
    <source>
        <strain evidence="2 3">DSM 20534</strain>
    </source>
</reference>
<proteinExistence type="predicted"/>
<sequence length="162" mass="18288">MKKTLFAPDAVFISKETSRDAVFEDVARQLLQAGYVKDDFLCNLKERENNYPTGIDITPISTELANVAIPHTEGEFVNARLIVPVKLTQEVTFKNMILPDEELSVKFLFMILNNDPEGQANVLAQIMDFLSQTPVADLQQLFASEDTTAIYQFLATHFKEDI</sequence>
<dbReference type="Gene3D" id="3.40.930.10">
    <property type="entry name" value="Mannitol-specific EII, Chain A"/>
    <property type="match status" value="1"/>
</dbReference>
<dbReference type="PANTHER" id="PTHR47738">
    <property type="entry name" value="PTS SYSTEM FRUCTOSE-LIKE EIIA COMPONENT-RELATED"/>
    <property type="match status" value="1"/>
</dbReference>
<dbReference type="Pfam" id="PF00359">
    <property type="entry name" value="PTS_EIIA_2"/>
    <property type="match status" value="1"/>
</dbReference>
<dbReference type="SUPFAM" id="SSF55804">
    <property type="entry name" value="Phoshotransferase/anion transport protein"/>
    <property type="match status" value="1"/>
</dbReference>
<dbReference type="Proteomes" id="UP000050909">
    <property type="component" value="Unassembled WGS sequence"/>
</dbReference>
<dbReference type="RefSeq" id="WP_056945894.1">
    <property type="nucleotide sequence ID" value="NZ_AZCV01000002.1"/>
</dbReference>
<dbReference type="InterPro" id="IPR002178">
    <property type="entry name" value="PTS_EIIA_type-2_dom"/>
</dbReference>
<evidence type="ECO:0000259" key="1">
    <source>
        <dbReference type="PROSITE" id="PS51094"/>
    </source>
</evidence>
<protein>
    <submittedName>
        <fullName evidence="2">Phosphoenolpyruvate-dependent sugar PTS family porter, EIIA 2</fullName>
    </submittedName>
</protein>
<dbReference type="EMBL" id="AZCV01000002">
    <property type="protein sequence ID" value="KRK38162.1"/>
    <property type="molecule type" value="Genomic_DNA"/>
</dbReference>
<accession>A0A0R1H3R0</accession>
<comment type="caution">
    <text evidence="2">The sequence shown here is derived from an EMBL/GenBank/DDBJ whole genome shotgun (WGS) entry which is preliminary data.</text>
</comment>
<keyword evidence="3" id="KW-1185">Reference proteome</keyword>
<dbReference type="AlphaFoldDB" id="A0A0R1H3R0"/>
<dbReference type="PATRIC" id="fig|1423722.3.peg.955"/>
<evidence type="ECO:0000313" key="2">
    <source>
        <dbReference type="EMBL" id="KRK38162.1"/>
    </source>
</evidence>
<dbReference type="InterPro" id="IPR016152">
    <property type="entry name" value="PTrfase/Anion_transptr"/>
</dbReference>
<dbReference type="PANTHER" id="PTHR47738:SF3">
    <property type="entry name" value="PHOSPHOTRANSFERASE SYSTEM MANNITOL_FRUCTOSE-SPECIFIC IIA DOMAIN CONTAINING PROTEIN"/>
    <property type="match status" value="1"/>
</dbReference>
<gene>
    <name evidence="2" type="ORF">FC62_GL000939</name>
</gene>
<dbReference type="InterPro" id="IPR051541">
    <property type="entry name" value="PTS_SugarTrans_NitroReg"/>
</dbReference>
<evidence type="ECO:0000313" key="3">
    <source>
        <dbReference type="Proteomes" id="UP000050909"/>
    </source>
</evidence>
<dbReference type="PROSITE" id="PS51094">
    <property type="entry name" value="PTS_EIIA_TYPE_2"/>
    <property type="match status" value="1"/>
</dbReference>
<name>A0A0R1H3R0_9LACO</name>
<organism evidence="2 3">
    <name type="scientific">Amylolactobacillus amylotrophicus DSM 20534</name>
    <dbReference type="NCBI Taxonomy" id="1423722"/>
    <lineage>
        <taxon>Bacteria</taxon>
        <taxon>Bacillati</taxon>
        <taxon>Bacillota</taxon>
        <taxon>Bacilli</taxon>
        <taxon>Lactobacillales</taxon>
        <taxon>Lactobacillaceae</taxon>
        <taxon>Amylolactobacillus</taxon>
    </lineage>
</organism>
<feature type="domain" description="PTS EIIA type-2" evidence="1">
    <location>
        <begin position="3"/>
        <end position="157"/>
    </location>
</feature>